<evidence type="ECO:0000313" key="2">
    <source>
        <dbReference type="Proteomes" id="UP001162992"/>
    </source>
</evidence>
<sequence length="906" mass="100697">MRRFCTLVQEGAPQTLTNLQHNISKTLDYLEQRHVRGSVTCYSRLLKECIKSRILTEGKRIHNRIVQEGLDCNRYLGNLLISMYGKCENVGDARKVFDGMPERNVVTWTAMIGAYSRHGHTKEALQLFQQMQQRGIRPNKITFLSILNACRCNSDLGEGRSIHRSVSENGLESDTLIGTALVTMYSRCGSLKDSRELFDKTKERDVVSWNAMIAAYVQNGNCWAALSLFHEMQAEGVKESKLTYATLLKACGLIPSLSDGKLIHSHIIQSKYRGDLMVNNAVLNMYSRCGSLADACEVFDSMKERDLVTWNTMAGAYAQQENASVALEFVELMEQQGLKPDRITWLSILDACCGPNLLAKGKLIHGRIVESGHHLDVAVANSVMSMYARCGSLELAQTVFGSMSFPDLISWNTLIQAFAQYGRSKEALELFEQMQQEGLKPNKITFLNCLSACATPMELSKARQLHALILADGLELDTVLGTALLSMYGRCGSIKDAQEVFENLPEQDVATWTAIIGVYAQNNCGESALKLFKQMIEEGVQPNKVTFVSLLNACNSPDALAYGRKIHSLISKNGLESDIHVGTALVKMYALCGNLEDACLMFSNMNGKDVVAWNTMISAYVQYGLNNLALKVFDQMHQGGIKPNRLTFVSTLKACGGSAVLEHGEHIHACIIKYGLQSDSLVENSLIDMYSKCGNLMKAHQIFDKMSSKDVITWNTLIAAYAQHGYGRTALRLFAEMEQVCATPDEYTFVSILDVCASLGLLTEGKLIHARVVGYGFDRHVVVCNALINMYGKCGSIEEAWLAFLKMFHRNTISCNIMIATYAQHGLGKLALQVFGLMQWVELQPDEVTYTNVLSACSHAGLIDEGSHYFVLRETCGIVPRLEHYRCIVDLFGRAKQLDEAEDFMV</sequence>
<name>A0ACC2BEP1_DIPCM</name>
<keyword evidence="2" id="KW-1185">Reference proteome</keyword>
<dbReference type="EMBL" id="CM055107">
    <property type="protein sequence ID" value="KAJ7528261.1"/>
    <property type="molecule type" value="Genomic_DNA"/>
</dbReference>
<protein>
    <submittedName>
        <fullName evidence="1">Uncharacterized protein</fullName>
    </submittedName>
</protein>
<accession>A0ACC2BEP1</accession>
<proteinExistence type="predicted"/>
<reference evidence="2" key="1">
    <citation type="journal article" date="2024" name="Proc. Natl. Acad. Sci. U.S.A.">
        <title>Extraordinary preservation of gene collinearity over three hundred million years revealed in homosporous lycophytes.</title>
        <authorList>
            <person name="Li C."/>
            <person name="Wickell D."/>
            <person name="Kuo L.Y."/>
            <person name="Chen X."/>
            <person name="Nie B."/>
            <person name="Liao X."/>
            <person name="Peng D."/>
            <person name="Ji J."/>
            <person name="Jenkins J."/>
            <person name="Williams M."/>
            <person name="Shu S."/>
            <person name="Plott C."/>
            <person name="Barry K."/>
            <person name="Rajasekar S."/>
            <person name="Grimwood J."/>
            <person name="Han X."/>
            <person name="Sun S."/>
            <person name="Hou Z."/>
            <person name="He W."/>
            <person name="Dai G."/>
            <person name="Sun C."/>
            <person name="Schmutz J."/>
            <person name="Leebens-Mack J.H."/>
            <person name="Li F.W."/>
            <person name="Wang L."/>
        </authorList>
    </citation>
    <scope>NUCLEOTIDE SEQUENCE [LARGE SCALE GENOMIC DNA]</scope>
    <source>
        <strain evidence="2">cv. PW_Plant_1</strain>
    </source>
</reference>
<comment type="caution">
    <text evidence="1">The sequence shown here is derived from an EMBL/GenBank/DDBJ whole genome shotgun (WGS) entry which is preliminary data.</text>
</comment>
<organism evidence="1 2">
    <name type="scientific">Diphasiastrum complanatum</name>
    <name type="common">Issler's clubmoss</name>
    <name type="synonym">Lycopodium complanatum</name>
    <dbReference type="NCBI Taxonomy" id="34168"/>
    <lineage>
        <taxon>Eukaryota</taxon>
        <taxon>Viridiplantae</taxon>
        <taxon>Streptophyta</taxon>
        <taxon>Embryophyta</taxon>
        <taxon>Tracheophyta</taxon>
        <taxon>Lycopodiopsida</taxon>
        <taxon>Lycopodiales</taxon>
        <taxon>Lycopodiaceae</taxon>
        <taxon>Lycopodioideae</taxon>
        <taxon>Diphasiastrum</taxon>
    </lineage>
</organism>
<dbReference type="Proteomes" id="UP001162992">
    <property type="component" value="Chromosome 16"/>
</dbReference>
<gene>
    <name evidence="1" type="ORF">O6H91_16G091900</name>
</gene>
<evidence type="ECO:0000313" key="1">
    <source>
        <dbReference type="EMBL" id="KAJ7528261.1"/>
    </source>
</evidence>